<dbReference type="InterPro" id="IPR050963">
    <property type="entry name" value="Sirohydro_Cobaltochel/CbiX"/>
</dbReference>
<dbReference type="EMBL" id="QXUL01000030">
    <property type="protein sequence ID" value="RIN10840.1"/>
    <property type="molecule type" value="Genomic_DNA"/>
</dbReference>
<dbReference type="Pfam" id="PF01903">
    <property type="entry name" value="CbiX"/>
    <property type="match status" value="2"/>
</dbReference>
<evidence type="ECO:0000313" key="4">
    <source>
        <dbReference type="Proteomes" id="UP000285567"/>
    </source>
</evidence>
<gene>
    <name evidence="3" type="ORF">BU097_07130</name>
</gene>
<dbReference type="PANTHER" id="PTHR33542">
    <property type="entry name" value="SIROHYDROCHLORIN FERROCHELATASE, CHLOROPLASTIC"/>
    <property type="match status" value="1"/>
</dbReference>
<dbReference type="Proteomes" id="UP000285567">
    <property type="component" value="Unassembled WGS sequence"/>
</dbReference>
<keyword evidence="4" id="KW-1185">Reference proteome</keyword>
<evidence type="ECO:0000313" key="3">
    <source>
        <dbReference type="EMBL" id="RIN10840.1"/>
    </source>
</evidence>
<keyword evidence="2" id="KW-0456">Lyase</keyword>
<dbReference type="PANTHER" id="PTHR33542:SF3">
    <property type="entry name" value="SIROHYDROCHLORIN FERROCHELATASE, CHLOROPLASTIC"/>
    <property type="match status" value="1"/>
</dbReference>
<evidence type="ECO:0000256" key="2">
    <source>
        <dbReference type="ARBA" id="ARBA00023239"/>
    </source>
</evidence>
<dbReference type="SUPFAM" id="SSF53800">
    <property type="entry name" value="Chelatase"/>
    <property type="match status" value="1"/>
</dbReference>
<dbReference type="CDD" id="cd03416">
    <property type="entry name" value="CbiX_SirB_N"/>
    <property type="match status" value="1"/>
</dbReference>
<keyword evidence="1" id="KW-0479">Metal-binding</keyword>
<protein>
    <submittedName>
        <fullName evidence="3">Sirohydrochlorin chelatase</fullName>
    </submittedName>
</protein>
<dbReference type="GO" id="GO:0046872">
    <property type="term" value="F:metal ion binding"/>
    <property type="evidence" value="ECO:0007669"/>
    <property type="project" value="UniProtKB-KW"/>
</dbReference>
<proteinExistence type="predicted"/>
<organism evidence="3 4">
    <name type="scientific">Staphylococcus xylosus</name>
    <dbReference type="NCBI Taxonomy" id="1288"/>
    <lineage>
        <taxon>Bacteria</taxon>
        <taxon>Bacillati</taxon>
        <taxon>Bacillota</taxon>
        <taxon>Bacilli</taxon>
        <taxon>Bacillales</taxon>
        <taxon>Staphylococcaceae</taxon>
        <taxon>Staphylococcus</taxon>
    </lineage>
</organism>
<dbReference type="Gene3D" id="3.40.50.1400">
    <property type="match status" value="2"/>
</dbReference>
<reference evidence="3 4" key="1">
    <citation type="journal article" date="2016" name="Front. Microbiol.">
        <title>Comprehensive Phylogenetic Analysis of Bovine Non-aureus Staphylococci Species Based on Whole-Genome Sequencing.</title>
        <authorList>
            <person name="Naushad S."/>
            <person name="Barkema H.W."/>
            <person name="Luby C."/>
            <person name="Condas L.A."/>
            <person name="Nobrega D.B."/>
            <person name="Carson D.A."/>
            <person name="De Buck J."/>
        </authorList>
    </citation>
    <scope>NUCLEOTIDE SEQUENCE [LARGE SCALE GENOMIC DNA]</scope>
    <source>
        <strain evidence="3 4">SNUC 102</strain>
    </source>
</reference>
<dbReference type="InterPro" id="IPR002762">
    <property type="entry name" value="CbiX-like"/>
</dbReference>
<dbReference type="OrthoDB" id="9797895at2"/>
<sequence length="268" mass="31170">MNIFTFVRRFVLQCKYKMGGEGMAENILVIHGMRKGKQNNIIYEFVKQLMMSKHRHVYIAFLECETRNLKVVMSNLIRQGYFEFNIIPLLLFPAKHYLHDIPSVLKSLKSDHPYIRSNIAQPLGTHRKLPNIINRRIANTLVSAGHVNRIILIAHGSSYYKEPDYALKKLMNDCNGFNTPIQMMTVYGDYSYQLHLEQYLNKGESILIVPVFLYNGFLVNKIKKEISQLNIASRVYYSDVINFNNELLAIIEDRIQEIEELANVSYST</sequence>
<accession>A0A418INM0</accession>
<dbReference type="AlphaFoldDB" id="A0A418INM0"/>
<comment type="caution">
    <text evidence="3">The sequence shown here is derived from an EMBL/GenBank/DDBJ whole genome shotgun (WGS) entry which is preliminary data.</text>
</comment>
<name>A0A418INM0_STAXY</name>
<evidence type="ECO:0000256" key="1">
    <source>
        <dbReference type="ARBA" id="ARBA00022723"/>
    </source>
</evidence>
<dbReference type="GO" id="GO:0016829">
    <property type="term" value="F:lyase activity"/>
    <property type="evidence" value="ECO:0007669"/>
    <property type="project" value="UniProtKB-KW"/>
</dbReference>